<reference evidence="1" key="1">
    <citation type="submission" date="2023-06" db="EMBL/GenBank/DDBJ databases">
        <authorList>
            <person name="Kurt Z."/>
        </authorList>
    </citation>
    <scope>NUCLEOTIDE SEQUENCE</scope>
</reference>
<reference evidence="2 3" key="2">
    <citation type="submission" date="2024-07" db="EMBL/GenBank/DDBJ databases">
        <authorList>
            <person name="Akdeniz Z."/>
        </authorList>
    </citation>
    <scope>NUCLEOTIDE SEQUENCE [LARGE SCALE GENOMIC DNA]</scope>
</reference>
<dbReference type="SUPFAM" id="SSF47162">
    <property type="entry name" value="Apolipoprotein"/>
    <property type="match status" value="1"/>
</dbReference>
<comment type="caution">
    <text evidence="1">The sequence shown here is derived from an EMBL/GenBank/DDBJ whole genome shotgun (WGS) entry which is preliminary data.</text>
</comment>
<gene>
    <name evidence="2" type="ORF">HINF_LOCUS3862</name>
    <name evidence="1" type="ORF">HINF_LOCUS49778</name>
</gene>
<proteinExistence type="predicted"/>
<dbReference type="Proteomes" id="UP001642409">
    <property type="component" value="Unassembled WGS sequence"/>
</dbReference>
<dbReference type="EMBL" id="CATOUU010000952">
    <property type="protein sequence ID" value="CAI9962133.1"/>
    <property type="molecule type" value="Genomic_DNA"/>
</dbReference>
<name>A0AA86QYH1_9EUKA</name>
<dbReference type="AlphaFoldDB" id="A0AA86QYH1"/>
<accession>A0AA86QYH1</accession>
<evidence type="ECO:0000313" key="3">
    <source>
        <dbReference type="Proteomes" id="UP001642409"/>
    </source>
</evidence>
<organism evidence="1">
    <name type="scientific">Hexamita inflata</name>
    <dbReference type="NCBI Taxonomy" id="28002"/>
    <lineage>
        <taxon>Eukaryota</taxon>
        <taxon>Metamonada</taxon>
        <taxon>Diplomonadida</taxon>
        <taxon>Hexamitidae</taxon>
        <taxon>Hexamitinae</taxon>
        <taxon>Hexamita</taxon>
    </lineage>
</organism>
<evidence type="ECO:0000313" key="1">
    <source>
        <dbReference type="EMBL" id="CAI9962133.1"/>
    </source>
</evidence>
<sequence>MQSKVPSKQGNIIFSSQIVQQSTILTTVSNDNNFALFGFNHDLQQIQESVINITVGFNLYNGALICYQCDVQISNSVAVFIASGQFLSGLVFNSLLSIQLQNTTIQYRFQSQYSAGLAFNVSQDIETFILKSVTILGFNSIFTNQRLFVSQLNQQINITILQVQVCQNTTMSDTEIRYIILSNPVIYQCKSICEQNTYYVYGICATQTVNSEFMVSNGTFICIENALFDGQQCVCQENYVLNGYLCVSILLSLTNIYRRVDALTNVETDINSIYQLINDFNNSVVSELNSIAQNTLTMYNQSEAHLVNNISALNQKLNNNNDDLDQRIFSNVSALHQSIVQNSADMQQQINTTTQQLSNAISNTNNLINVSTNNLNKSLADINQSLSQNISQVNVNMLNVQGSLQTYILQNFTTLDQRLAFNITQKDIQIQQLTDSLAFVTSIVMNTVEQELWFECQQQLYTFKVFDLATATNAIQSSDFASGFAFDTQVIQNAFLDVQSISSSFTLFKTQSVFLNIKVQLNGVSFVSGAMLSPSQSIQINQLAVVSKVGTQVTINAGVVLSILQQTATVTNITNLLLNINMNPSSAGIISLINVVNGQLIVKGYQILGSYSSTNTISLGVCQIQGNSKVNLNYIQISPDLFMCGNLSSYLISYVNTTNIDISHVTINIGNISTYNTMSNIITTTTQFLSFGGILTYCNTSIIQVEDIQLNTYEQWDNKYINYTGHIFGFINKSISNMFMICAIQIVNSSINSQFYMFGLIGYFNSQLTIQLLSAQCQILPGTFTQTGIIGYVNGTKSLIMNVQIQFQMTINKGNFSGSLAGMLYASEQLIYNVSIIESQIEAHLLVGLMTAQVRNCKLTNIQIVSSQASGSTFNENQYSAGLIAVTEGYVQIIQCYISKIQIQSYSNLTWAISGGIFGDIYNTSMSIQQTQLLSSYISCNGSTQNSVNSGGLVGYQFDGQMNVIDTQIQLTNITAFSTNQQIFGTFCGTFAGFLIRQRIFLTNSKISSVQIQIGGQQKLFAGLILGVNWTIAYTANGISTDGINIINGGVIANCANVVTQSQSGC</sequence>
<keyword evidence="3" id="KW-1185">Reference proteome</keyword>
<dbReference type="Gene3D" id="1.20.120.20">
    <property type="entry name" value="Apolipoprotein"/>
    <property type="match status" value="1"/>
</dbReference>
<dbReference type="EMBL" id="CAXDID020000007">
    <property type="protein sequence ID" value="CAL5976530.1"/>
    <property type="molecule type" value="Genomic_DNA"/>
</dbReference>
<evidence type="ECO:0000313" key="2">
    <source>
        <dbReference type="EMBL" id="CAL5976530.1"/>
    </source>
</evidence>
<protein>
    <submittedName>
        <fullName evidence="2">Hypothetical_protein</fullName>
    </submittedName>
</protein>